<reference evidence="1" key="2">
    <citation type="submission" date="2020-11" db="EMBL/GenBank/DDBJ databases">
        <authorList>
            <person name="McCartney M.A."/>
            <person name="Auch B."/>
            <person name="Kono T."/>
            <person name="Mallez S."/>
            <person name="Becker A."/>
            <person name="Gohl D.M."/>
            <person name="Silverstein K.A.T."/>
            <person name="Koren S."/>
            <person name="Bechman K.B."/>
            <person name="Herman A."/>
            <person name="Abrahante J.E."/>
            <person name="Garbe J."/>
        </authorList>
    </citation>
    <scope>NUCLEOTIDE SEQUENCE</scope>
    <source>
        <strain evidence="1">Duluth1</strain>
        <tissue evidence="1">Whole animal</tissue>
    </source>
</reference>
<gene>
    <name evidence="1" type="ORF">DPMN_193897</name>
</gene>
<organism evidence="1 2">
    <name type="scientific">Dreissena polymorpha</name>
    <name type="common">Zebra mussel</name>
    <name type="synonym">Mytilus polymorpha</name>
    <dbReference type="NCBI Taxonomy" id="45954"/>
    <lineage>
        <taxon>Eukaryota</taxon>
        <taxon>Metazoa</taxon>
        <taxon>Spiralia</taxon>
        <taxon>Lophotrochozoa</taxon>
        <taxon>Mollusca</taxon>
        <taxon>Bivalvia</taxon>
        <taxon>Autobranchia</taxon>
        <taxon>Heteroconchia</taxon>
        <taxon>Euheterodonta</taxon>
        <taxon>Imparidentia</taxon>
        <taxon>Neoheterodontei</taxon>
        <taxon>Myida</taxon>
        <taxon>Dreissenoidea</taxon>
        <taxon>Dreissenidae</taxon>
        <taxon>Dreissena</taxon>
    </lineage>
</organism>
<protein>
    <submittedName>
        <fullName evidence="1">Uncharacterized protein</fullName>
    </submittedName>
</protein>
<evidence type="ECO:0000313" key="1">
    <source>
        <dbReference type="EMBL" id="KAH3692743.1"/>
    </source>
</evidence>
<sequence length="121" mass="13932">MSQKTAPHLLHGVQIQRVRRTNDRNTCWSTRAPSGDRQTTLCARLFVLQGTLEGGRRRQKKSWMDNIKELTSLPSMNYSQKHKTDLTGGGFLYRHPSFPPSDQTCQVIDDYTIQPYIYCSL</sequence>
<evidence type="ECO:0000313" key="2">
    <source>
        <dbReference type="Proteomes" id="UP000828390"/>
    </source>
</evidence>
<dbReference type="Proteomes" id="UP000828390">
    <property type="component" value="Unassembled WGS sequence"/>
</dbReference>
<dbReference type="EMBL" id="JAIWYP010000020">
    <property type="protein sequence ID" value="KAH3692743.1"/>
    <property type="molecule type" value="Genomic_DNA"/>
</dbReference>
<accession>A0A9D3Y2Y1</accession>
<keyword evidence="2" id="KW-1185">Reference proteome</keyword>
<reference evidence="1" key="1">
    <citation type="journal article" date="2019" name="bioRxiv">
        <title>The Genome of the Zebra Mussel, Dreissena polymorpha: A Resource for Invasive Species Research.</title>
        <authorList>
            <person name="McCartney M.A."/>
            <person name="Auch B."/>
            <person name="Kono T."/>
            <person name="Mallez S."/>
            <person name="Zhang Y."/>
            <person name="Obille A."/>
            <person name="Becker A."/>
            <person name="Abrahante J.E."/>
            <person name="Garbe J."/>
            <person name="Badalamenti J.P."/>
            <person name="Herman A."/>
            <person name="Mangelson H."/>
            <person name="Liachko I."/>
            <person name="Sullivan S."/>
            <person name="Sone E.D."/>
            <person name="Koren S."/>
            <person name="Silverstein K.A.T."/>
            <person name="Beckman K.B."/>
            <person name="Gohl D.M."/>
        </authorList>
    </citation>
    <scope>NUCLEOTIDE SEQUENCE</scope>
    <source>
        <strain evidence="1">Duluth1</strain>
        <tissue evidence="1">Whole animal</tissue>
    </source>
</reference>
<proteinExistence type="predicted"/>
<name>A0A9D3Y2Y1_DREPO</name>
<dbReference type="AlphaFoldDB" id="A0A9D3Y2Y1"/>
<comment type="caution">
    <text evidence="1">The sequence shown here is derived from an EMBL/GenBank/DDBJ whole genome shotgun (WGS) entry which is preliminary data.</text>
</comment>